<dbReference type="Proteomes" id="UP000008370">
    <property type="component" value="Unassembled WGS sequence"/>
</dbReference>
<feature type="transmembrane region" description="Helical" evidence="7">
    <location>
        <begin position="295"/>
        <end position="311"/>
    </location>
</feature>
<dbReference type="RefSeq" id="XP_007392260.1">
    <property type="nucleotide sequence ID" value="XM_007392198.1"/>
</dbReference>
<name>K5X9W3_PHACS</name>
<evidence type="ECO:0000313" key="9">
    <source>
        <dbReference type="EMBL" id="EKM59702.1"/>
    </source>
</evidence>
<evidence type="ECO:0000256" key="7">
    <source>
        <dbReference type="SAM" id="Phobius"/>
    </source>
</evidence>
<dbReference type="InterPro" id="IPR050925">
    <property type="entry name" value="Rhomboid_protease_S54"/>
</dbReference>
<proteinExistence type="inferred from homology"/>
<dbReference type="GO" id="GO:0006465">
    <property type="term" value="P:signal peptide processing"/>
    <property type="evidence" value="ECO:0007669"/>
    <property type="project" value="TreeGrafter"/>
</dbReference>
<dbReference type="GeneID" id="18920562"/>
<evidence type="ECO:0000256" key="5">
    <source>
        <dbReference type="ARBA" id="ARBA00022989"/>
    </source>
</evidence>
<feature type="transmembrane region" description="Helical" evidence="7">
    <location>
        <begin position="118"/>
        <end position="140"/>
    </location>
</feature>
<organism evidence="9 10">
    <name type="scientific">Phanerochaete carnosa (strain HHB-10118-sp)</name>
    <name type="common">White-rot fungus</name>
    <name type="synonym">Peniophora carnosa</name>
    <dbReference type="NCBI Taxonomy" id="650164"/>
    <lineage>
        <taxon>Eukaryota</taxon>
        <taxon>Fungi</taxon>
        <taxon>Dikarya</taxon>
        <taxon>Basidiomycota</taxon>
        <taxon>Agaricomycotina</taxon>
        <taxon>Agaricomycetes</taxon>
        <taxon>Polyporales</taxon>
        <taxon>Phanerochaetaceae</taxon>
        <taxon>Phanerochaete</taxon>
    </lineage>
</organism>
<dbReference type="EMBL" id="JH930469">
    <property type="protein sequence ID" value="EKM59702.1"/>
    <property type="molecule type" value="Genomic_DNA"/>
</dbReference>
<protein>
    <recommendedName>
        <fullName evidence="8">Peptidase S54 rhomboid domain-containing protein</fullName>
    </recommendedName>
</protein>
<keyword evidence="3 7" id="KW-0812">Transmembrane</keyword>
<evidence type="ECO:0000256" key="2">
    <source>
        <dbReference type="ARBA" id="ARBA00009045"/>
    </source>
</evidence>
<feature type="transmembrane region" description="Helical" evidence="7">
    <location>
        <begin position="207"/>
        <end position="225"/>
    </location>
</feature>
<dbReference type="HOGENOM" id="CLU_055068_7_2_1"/>
<comment type="subcellular location">
    <subcellularLocation>
        <location evidence="1">Membrane</location>
        <topology evidence="1">Multi-pass membrane protein</topology>
    </subcellularLocation>
</comment>
<dbReference type="AlphaFoldDB" id="K5X9W3"/>
<gene>
    <name evidence="9" type="ORF">PHACADRAFT_86988</name>
</gene>
<sequence length="317" mass="34890">MSLYASILTGHFRRAFVNPRICYTAPRGLSGLGLTLKQAHAWRQPLLGAPRPFTTSPSEASRPRQSIVQFALSKAWGATHRSRIALSGRAQSSWSPPPPQGPWQRFIRWLDSIPSNTIFWGVLGINGAVFCAWQLGAALYQSSGNASLYIALRKNFTVSMQNLMSGRVWTLLTASFSHEGMMHIFTNAFTFYFMAPPVLQFLGTSGFLALYLGGGIFCSVVSLWWNNSVKNRPTYSSYGASGAVYAVISFFACVAPTTRFALFGVLPIPAWLFVTGVFLMDGYESLKDSHTRVDNAGHIGGILAGIGYFLGKRFRIF</sequence>
<comment type="similarity">
    <text evidence="2">Belongs to the peptidase S54 family.</text>
</comment>
<reference evidence="9 10" key="1">
    <citation type="journal article" date="2012" name="BMC Genomics">
        <title>Comparative genomics of the white-rot fungi, Phanerochaete carnosa and P. chrysosporium, to elucidate the genetic basis of the distinct wood types they colonize.</title>
        <authorList>
            <person name="Suzuki H."/>
            <person name="MacDonald J."/>
            <person name="Syed K."/>
            <person name="Salamov A."/>
            <person name="Hori C."/>
            <person name="Aerts A."/>
            <person name="Henrissat B."/>
            <person name="Wiebenga A."/>
            <person name="vanKuyk P.A."/>
            <person name="Barry K."/>
            <person name="Lindquist E."/>
            <person name="LaButti K."/>
            <person name="Lapidus A."/>
            <person name="Lucas S."/>
            <person name="Coutinho P."/>
            <person name="Gong Y."/>
            <person name="Samejima M."/>
            <person name="Mahadevan R."/>
            <person name="Abou-Zaid M."/>
            <person name="de Vries R.P."/>
            <person name="Igarashi K."/>
            <person name="Yadav J.S."/>
            <person name="Grigoriev I.V."/>
            <person name="Master E.R."/>
        </authorList>
    </citation>
    <scope>NUCLEOTIDE SEQUENCE [LARGE SCALE GENOMIC DNA]</scope>
    <source>
        <strain evidence="9 10">HHB-10118-sp</strain>
    </source>
</reference>
<keyword evidence="6 7" id="KW-0472">Membrane</keyword>
<evidence type="ECO:0000256" key="1">
    <source>
        <dbReference type="ARBA" id="ARBA00004141"/>
    </source>
</evidence>
<dbReference type="Pfam" id="PF01694">
    <property type="entry name" value="Rhomboid"/>
    <property type="match status" value="1"/>
</dbReference>
<dbReference type="GO" id="GO:0004252">
    <property type="term" value="F:serine-type endopeptidase activity"/>
    <property type="evidence" value="ECO:0007669"/>
    <property type="project" value="InterPro"/>
</dbReference>
<feature type="domain" description="Peptidase S54 rhomboid" evidence="8">
    <location>
        <begin position="166"/>
        <end position="308"/>
    </location>
</feature>
<dbReference type="STRING" id="650164.K5X9W3"/>
<dbReference type="OrthoDB" id="418595at2759"/>
<keyword evidence="5 7" id="KW-1133">Transmembrane helix</keyword>
<dbReference type="InterPro" id="IPR035952">
    <property type="entry name" value="Rhomboid-like_sf"/>
</dbReference>
<dbReference type="GO" id="GO:0016020">
    <property type="term" value="C:membrane"/>
    <property type="evidence" value="ECO:0007669"/>
    <property type="project" value="UniProtKB-SubCell"/>
</dbReference>
<feature type="transmembrane region" description="Helical" evidence="7">
    <location>
        <begin position="168"/>
        <end position="195"/>
    </location>
</feature>
<evidence type="ECO:0000313" key="10">
    <source>
        <dbReference type="Proteomes" id="UP000008370"/>
    </source>
</evidence>
<dbReference type="InParanoid" id="K5X9W3"/>
<evidence type="ECO:0000256" key="6">
    <source>
        <dbReference type="ARBA" id="ARBA00023136"/>
    </source>
</evidence>
<evidence type="ECO:0000256" key="4">
    <source>
        <dbReference type="ARBA" id="ARBA00022801"/>
    </source>
</evidence>
<keyword evidence="10" id="KW-1185">Reference proteome</keyword>
<evidence type="ECO:0000256" key="3">
    <source>
        <dbReference type="ARBA" id="ARBA00022692"/>
    </source>
</evidence>
<dbReference type="PANTHER" id="PTHR43731:SF14">
    <property type="entry name" value="PRESENILIN-ASSOCIATED RHOMBOID-LIKE PROTEIN, MITOCHONDRIAL"/>
    <property type="match status" value="1"/>
</dbReference>
<dbReference type="Gene3D" id="1.20.1540.10">
    <property type="entry name" value="Rhomboid-like"/>
    <property type="match status" value="1"/>
</dbReference>
<dbReference type="KEGG" id="pco:PHACADRAFT_86988"/>
<accession>K5X9W3</accession>
<keyword evidence="4" id="KW-0378">Hydrolase</keyword>
<feature type="transmembrane region" description="Helical" evidence="7">
    <location>
        <begin position="262"/>
        <end position="283"/>
    </location>
</feature>
<evidence type="ECO:0000259" key="8">
    <source>
        <dbReference type="Pfam" id="PF01694"/>
    </source>
</evidence>
<dbReference type="SUPFAM" id="SSF144091">
    <property type="entry name" value="Rhomboid-like"/>
    <property type="match status" value="1"/>
</dbReference>
<dbReference type="PANTHER" id="PTHR43731">
    <property type="entry name" value="RHOMBOID PROTEASE"/>
    <property type="match status" value="1"/>
</dbReference>
<feature type="transmembrane region" description="Helical" evidence="7">
    <location>
        <begin position="237"/>
        <end position="255"/>
    </location>
</feature>
<dbReference type="InterPro" id="IPR022764">
    <property type="entry name" value="Peptidase_S54_rhomboid_dom"/>
</dbReference>